<evidence type="ECO:0000259" key="1">
    <source>
        <dbReference type="Pfam" id="PF13304"/>
    </source>
</evidence>
<keyword evidence="3" id="KW-1185">Reference proteome</keyword>
<feature type="domain" description="ATPase AAA-type core" evidence="1">
    <location>
        <begin position="129"/>
        <end position="440"/>
    </location>
</feature>
<dbReference type="PANTHER" id="PTHR40396">
    <property type="entry name" value="ATPASE-LIKE PROTEIN"/>
    <property type="match status" value="1"/>
</dbReference>
<organism evidence="2 3">
    <name type="scientific">Sphaerotilus microaerophilus</name>
    <dbReference type="NCBI Taxonomy" id="2914710"/>
    <lineage>
        <taxon>Bacteria</taxon>
        <taxon>Pseudomonadati</taxon>
        <taxon>Pseudomonadota</taxon>
        <taxon>Betaproteobacteria</taxon>
        <taxon>Burkholderiales</taxon>
        <taxon>Sphaerotilaceae</taxon>
        <taxon>Sphaerotilus</taxon>
    </lineage>
</organism>
<gene>
    <name evidence="2" type="ORF">CATMQ487_22790</name>
</gene>
<dbReference type="SUPFAM" id="SSF52540">
    <property type="entry name" value="P-loop containing nucleoside triphosphate hydrolases"/>
    <property type="match status" value="1"/>
</dbReference>
<evidence type="ECO:0000313" key="2">
    <source>
        <dbReference type="EMBL" id="BDI05309.1"/>
    </source>
</evidence>
<dbReference type="InterPro" id="IPR027417">
    <property type="entry name" value="P-loop_NTPase"/>
</dbReference>
<dbReference type="EMBL" id="AP025730">
    <property type="protein sequence ID" value="BDI05309.1"/>
    <property type="molecule type" value="Genomic_DNA"/>
</dbReference>
<reference evidence="2" key="1">
    <citation type="submission" date="2022-04" db="EMBL/GenBank/DDBJ databases">
        <title>Whole genome sequence of Sphaerotilus sp. FB-5.</title>
        <authorList>
            <person name="Takeda M."/>
            <person name="Narihara S."/>
            <person name="Akimoto M."/>
            <person name="Akimoto R."/>
            <person name="Nishiyashiki S."/>
            <person name="Murakami T."/>
        </authorList>
    </citation>
    <scope>NUCLEOTIDE SEQUENCE</scope>
    <source>
        <strain evidence="2">FB-5</strain>
    </source>
</reference>
<sequence length="493" mass="55362">MLQANEDSLLALAEHLPGEGAEALVDLATAGKPKPAPDADPFAHSNAQRRFRVMRGAEELAQVPTRRGAGLHRLAAEWGVWRPGRQNQGRWGCKARSTTEEQTMQIESIEIQNYRAFRLAKLDNLPRMAALVGANGTGKSTLFDVFSFLKDALAFNAGKAVARRGGMRELRSRGETGPVRFEIKFRESGGRLATYELAIDESNGRVAVEREVLKFRRGQRGKPWHFIDFSCGKGTAITNEQQYGEEGATEARAEYALDEDDVLAIKGLGQFKDFRVVAEFRALIENWQISDFHIAEARPSAEEGYAEHLSTRGDNLAQVAQYLFQYHPERFRAVLEAMERRVPGVSKVEAKPTEDGRLVLRFQDGSFRDPFIARFVSDGTIKMFAYLVLLHDPKPFPLLAIEEPENQLYPELLPELAEEFRDYARRGGQVFVSSHSPDFLNALKLEEIYCLRKVNGFTTITHASDSENLRALVEAGDLPGYLWKQGLFEGLNR</sequence>
<dbReference type="Proteomes" id="UP001057498">
    <property type="component" value="Chromosome"/>
</dbReference>
<accession>A0ABM7YLJ6</accession>
<dbReference type="PANTHER" id="PTHR40396:SF1">
    <property type="entry name" value="ATPASE AAA-TYPE CORE DOMAIN-CONTAINING PROTEIN"/>
    <property type="match status" value="1"/>
</dbReference>
<protein>
    <submittedName>
        <fullName evidence="2">ATPase</fullName>
    </submittedName>
</protein>
<name>A0ABM7YLJ6_9BURK</name>
<proteinExistence type="predicted"/>
<dbReference type="Gene3D" id="3.40.50.300">
    <property type="entry name" value="P-loop containing nucleotide triphosphate hydrolases"/>
    <property type="match status" value="1"/>
</dbReference>
<evidence type="ECO:0000313" key="3">
    <source>
        <dbReference type="Proteomes" id="UP001057498"/>
    </source>
</evidence>
<dbReference type="InterPro" id="IPR003959">
    <property type="entry name" value="ATPase_AAA_core"/>
</dbReference>
<dbReference type="Pfam" id="PF13304">
    <property type="entry name" value="AAA_21"/>
    <property type="match status" value="1"/>
</dbReference>